<feature type="region of interest" description="G1" evidence="6">
    <location>
        <begin position="34"/>
        <end position="41"/>
    </location>
</feature>
<dbReference type="GO" id="GO:0043024">
    <property type="term" value="F:ribosomal small subunit binding"/>
    <property type="evidence" value="ECO:0007669"/>
    <property type="project" value="TreeGrafter"/>
</dbReference>
<feature type="region of interest" description="G5" evidence="6">
    <location>
        <begin position="194"/>
        <end position="196"/>
    </location>
</feature>
<dbReference type="AlphaFoldDB" id="A0A7M5X9K9"/>
<dbReference type="PANTHER" id="PTHR42698:SF1">
    <property type="entry name" value="GTPASE ERA, MITOCHONDRIAL"/>
    <property type="match status" value="1"/>
</dbReference>
<dbReference type="Proteomes" id="UP000594262">
    <property type="component" value="Unplaced"/>
</dbReference>
<dbReference type="InterPro" id="IPR009019">
    <property type="entry name" value="KH_sf_prok-type"/>
</dbReference>
<feature type="domain" description="Era-type G" evidence="7">
    <location>
        <begin position="26"/>
        <end position="216"/>
    </location>
</feature>
<keyword evidence="4 6" id="KW-0342">GTP-binding</keyword>
<feature type="region of interest" description="G2" evidence="6">
    <location>
        <begin position="60"/>
        <end position="64"/>
    </location>
</feature>
<evidence type="ECO:0000256" key="1">
    <source>
        <dbReference type="ARBA" id="ARBA00007921"/>
    </source>
</evidence>
<keyword evidence="3 6" id="KW-0547">Nucleotide-binding</keyword>
<dbReference type="PANTHER" id="PTHR42698">
    <property type="entry name" value="GTPASE ERA"/>
    <property type="match status" value="1"/>
</dbReference>
<reference evidence="8" key="1">
    <citation type="submission" date="2021-01" db="UniProtKB">
        <authorList>
            <consortium name="EnsemblMetazoa"/>
        </authorList>
    </citation>
    <scope>IDENTIFICATION</scope>
</reference>
<dbReference type="InterPro" id="IPR015946">
    <property type="entry name" value="KH_dom-like_a/b"/>
</dbReference>
<accession>A0A7M5X9K9</accession>
<dbReference type="GO" id="GO:0005525">
    <property type="term" value="F:GTP binding"/>
    <property type="evidence" value="ECO:0007669"/>
    <property type="project" value="UniProtKB-UniRule"/>
</dbReference>
<dbReference type="NCBIfam" id="TIGR00436">
    <property type="entry name" value="era"/>
    <property type="match status" value="1"/>
</dbReference>
<dbReference type="GO" id="GO:0000028">
    <property type="term" value="P:ribosomal small subunit assembly"/>
    <property type="evidence" value="ECO:0007669"/>
    <property type="project" value="TreeGrafter"/>
</dbReference>
<keyword evidence="9" id="KW-1185">Reference proteome</keyword>
<dbReference type="GO" id="GO:0005759">
    <property type="term" value="C:mitochondrial matrix"/>
    <property type="evidence" value="ECO:0007669"/>
    <property type="project" value="TreeGrafter"/>
</dbReference>
<feature type="region of interest" description="G4" evidence="6">
    <location>
        <begin position="150"/>
        <end position="153"/>
    </location>
</feature>
<evidence type="ECO:0000256" key="6">
    <source>
        <dbReference type="PROSITE-ProRule" id="PRU01050"/>
    </source>
</evidence>
<comment type="similarity">
    <text evidence="1 6">Belongs to the TRAFAC class TrmE-Era-EngA-EngB-Septin-like GTPase superfamily. Era GTPase family.</text>
</comment>
<dbReference type="Gene3D" id="3.40.50.300">
    <property type="entry name" value="P-loop containing nucleotide triphosphate hydrolases"/>
    <property type="match status" value="1"/>
</dbReference>
<dbReference type="EnsemblMetazoa" id="CLYHEMT018908.1">
    <property type="protein sequence ID" value="CLYHEMP018908.1"/>
    <property type="gene ID" value="CLYHEMG018908"/>
</dbReference>
<name>A0A7M5X9K9_9CNID</name>
<dbReference type="CDD" id="cd04163">
    <property type="entry name" value="Era"/>
    <property type="match status" value="1"/>
</dbReference>
<dbReference type="RefSeq" id="XP_066935467.1">
    <property type="nucleotide sequence ID" value="XM_067079366.1"/>
</dbReference>
<dbReference type="InterPro" id="IPR005662">
    <property type="entry name" value="GTPase_Era-like"/>
</dbReference>
<dbReference type="Gene3D" id="3.30.300.20">
    <property type="match status" value="1"/>
</dbReference>
<evidence type="ECO:0000256" key="3">
    <source>
        <dbReference type="ARBA" id="ARBA00022741"/>
    </source>
</evidence>
<protein>
    <recommendedName>
        <fullName evidence="2">GTPase Era, mitochondrial</fullName>
    </recommendedName>
    <alternativeName>
        <fullName evidence="5">ERA-like protein 1</fullName>
    </alternativeName>
</protein>
<evidence type="ECO:0000259" key="7">
    <source>
        <dbReference type="PROSITE" id="PS51713"/>
    </source>
</evidence>
<evidence type="ECO:0000256" key="4">
    <source>
        <dbReference type="ARBA" id="ARBA00023134"/>
    </source>
</evidence>
<dbReference type="InterPro" id="IPR005225">
    <property type="entry name" value="Small_GTP-bd"/>
</dbReference>
<dbReference type="PROSITE" id="PS51713">
    <property type="entry name" value="G_ERA"/>
    <property type="match status" value="1"/>
</dbReference>
<dbReference type="Pfam" id="PF01926">
    <property type="entry name" value="MMR_HSR1"/>
    <property type="match status" value="1"/>
</dbReference>
<dbReference type="InterPro" id="IPR030388">
    <property type="entry name" value="G_ERA_dom"/>
</dbReference>
<organism evidence="8 9">
    <name type="scientific">Clytia hemisphaerica</name>
    <dbReference type="NCBI Taxonomy" id="252671"/>
    <lineage>
        <taxon>Eukaryota</taxon>
        <taxon>Metazoa</taxon>
        <taxon>Cnidaria</taxon>
        <taxon>Hydrozoa</taxon>
        <taxon>Hydroidolina</taxon>
        <taxon>Leptothecata</taxon>
        <taxon>Obeliida</taxon>
        <taxon>Clytiidae</taxon>
        <taxon>Clytia</taxon>
    </lineage>
</organism>
<dbReference type="SUPFAM" id="SSF54814">
    <property type="entry name" value="Prokaryotic type KH domain (KH-domain type II)"/>
    <property type="match status" value="1"/>
</dbReference>
<evidence type="ECO:0000256" key="5">
    <source>
        <dbReference type="ARBA" id="ARBA00030975"/>
    </source>
</evidence>
<dbReference type="OrthoDB" id="8954335at2759"/>
<dbReference type="InterPro" id="IPR027417">
    <property type="entry name" value="P-loop_NTPase"/>
</dbReference>
<evidence type="ECO:0000313" key="9">
    <source>
        <dbReference type="Proteomes" id="UP000594262"/>
    </source>
</evidence>
<dbReference type="GO" id="GO:0019843">
    <property type="term" value="F:rRNA binding"/>
    <property type="evidence" value="ECO:0007669"/>
    <property type="project" value="TreeGrafter"/>
</dbReference>
<dbReference type="FunFam" id="3.40.50.300:FF:002220">
    <property type="entry name" value="GTPase Era, mitochondrial"/>
    <property type="match status" value="1"/>
</dbReference>
<evidence type="ECO:0000256" key="2">
    <source>
        <dbReference type="ARBA" id="ARBA00019149"/>
    </source>
</evidence>
<evidence type="ECO:0000313" key="8">
    <source>
        <dbReference type="EnsemblMetazoa" id="CLYHEMP018908.1"/>
    </source>
</evidence>
<proteinExistence type="inferred from homology"/>
<dbReference type="NCBIfam" id="TIGR00231">
    <property type="entry name" value="small_GTP"/>
    <property type="match status" value="1"/>
</dbReference>
<feature type="region of interest" description="G3" evidence="6">
    <location>
        <begin position="81"/>
        <end position="84"/>
    </location>
</feature>
<dbReference type="GeneID" id="136823176"/>
<sequence>MIIYRKLVRAPLVYIKRYYASDTKQKLLRVGVIGMPNSGKSSLINCIIQQKISAVSHIPHTTRISCDGVYNIDDTQLIFTDTPGVVSYREGHRLNLSKAHIRTPRRLDGSIDIAAVMVDVNHKKTRNFIDSNILDIIHNLEPLPCILIMNKVDLVKRKEDLLSITTLLTEDRLKDEWGYKPYGGYKKFKECFFTCAKTGEGIDPLMDYLISKAKPERWIYSEDAITDLSMEFQISEVFREKLLVLFGQEIPWQVQQETILLQEDQDGCIHVHQQLQWPKKSQCRYVESKFELLHNESMRELEGLLGCNVNLNLMIKNKKRMLRNDYG</sequence>
<dbReference type="InterPro" id="IPR006073">
    <property type="entry name" value="GTP-bd"/>
</dbReference>
<dbReference type="SUPFAM" id="SSF52540">
    <property type="entry name" value="P-loop containing nucleoside triphosphate hydrolases"/>
    <property type="match status" value="1"/>
</dbReference>